<proteinExistence type="predicted"/>
<dbReference type="PANTHER" id="PTHR33538:SF2">
    <property type="entry name" value="PROTEIN GAMETE EXPRESSED 1"/>
    <property type="match status" value="1"/>
</dbReference>
<dbReference type="Proteomes" id="UP001396334">
    <property type="component" value="Unassembled WGS sequence"/>
</dbReference>
<evidence type="ECO:0000313" key="2">
    <source>
        <dbReference type="Proteomes" id="UP001396334"/>
    </source>
</evidence>
<sequence>MSIAMSEKMINLHNIADDVGKMAGTSLDQRELLDKQSLALNGLQSIIKFQSQALDESMATKAAVEAASMTDG</sequence>
<dbReference type="PANTHER" id="PTHR33538">
    <property type="entry name" value="PROTEIN GAMETE EXPRESSED 1"/>
    <property type="match status" value="1"/>
</dbReference>
<reference evidence="1 2" key="1">
    <citation type="journal article" date="2024" name="G3 (Bethesda)">
        <title>Genome assembly of Hibiscus sabdariffa L. provides insights into metabolisms of medicinal natural products.</title>
        <authorList>
            <person name="Kim T."/>
        </authorList>
    </citation>
    <scope>NUCLEOTIDE SEQUENCE [LARGE SCALE GENOMIC DNA]</scope>
    <source>
        <strain evidence="1">TK-2024</strain>
        <tissue evidence="1">Old leaves</tissue>
    </source>
</reference>
<keyword evidence="2" id="KW-1185">Reference proteome</keyword>
<name>A0ABR2NX30_9ROSI</name>
<protein>
    <submittedName>
        <fullName evidence="1">Uncharacterized protein</fullName>
    </submittedName>
</protein>
<organism evidence="1 2">
    <name type="scientific">Hibiscus sabdariffa</name>
    <name type="common">roselle</name>
    <dbReference type="NCBI Taxonomy" id="183260"/>
    <lineage>
        <taxon>Eukaryota</taxon>
        <taxon>Viridiplantae</taxon>
        <taxon>Streptophyta</taxon>
        <taxon>Embryophyta</taxon>
        <taxon>Tracheophyta</taxon>
        <taxon>Spermatophyta</taxon>
        <taxon>Magnoliopsida</taxon>
        <taxon>eudicotyledons</taxon>
        <taxon>Gunneridae</taxon>
        <taxon>Pentapetalae</taxon>
        <taxon>rosids</taxon>
        <taxon>malvids</taxon>
        <taxon>Malvales</taxon>
        <taxon>Malvaceae</taxon>
        <taxon>Malvoideae</taxon>
        <taxon>Hibiscus</taxon>
    </lineage>
</organism>
<comment type="caution">
    <text evidence="1">The sequence shown here is derived from an EMBL/GenBank/DDBJ whole genome shotgun (WGS) entry which is preliminary data.</text>
</comment>
<dbReference type="EMBL" id="JBBPBN010000092">
    <property type="protein sequence ID" value="KAK8980691.1"/>
    <property type="molecule type" value="Genomic_DNA"/>
</dbReference>
<evidence type="ECO:0000313" key="1">
    <source>
        <dbReference type="EMBL" id="KAK8980691.1"/>
    </source>
</evidence>
<accession>A0ABR2NX30</accession>
<gene>
    <name evidence="1" type="ORF">V6N11_073006</name>
</gene>
<dbReference type="InterPro" id="IPR040346">
    <property type="entry name" value="GEX1/Brambleberry"/>
</dbReference>